<dbReference type="EC" id="2.1.1.220" evidence="5"/>
<evidence type="ECO:0000256" key="6">
    <source>
        <dbReference type="PIRSR" id="PIRSR017269-1"/>
    </source>
</evidence>
<accession>A0A934KKS7</accession>
<protein>
    <recommendedName>
        <fullName evidence="5">tRNA (adenine(58)-N(1))-methyltransferase TrmI</fullName>
        <ecNumber evidence="5">2.1.1.220</ecNumber>
    </recommendedName>
</protein>
<comment type="subunit">
    <text evidence="5">Homotetramer composed of a dimer of dimers.</text>
</comment>
<evidence type="ECO:0000259" key="7">
    <source>
        <dbReference type="Pfam" id="PF08704"/>
    </source>
</evidence>
<dbReference type="Gene3D" id="3.40.50.150">
    <property type="entry name" value="Vaccinia Virus protein VP39"/>
    <property type="match status" value="1"/>
</dbReference>
<dbReference type="RefSeq" id="WP_338182529.1">
    <property type="nucleotide sequence ID" value="NZ_JAEKNQ010000060.1"/>
</dbReference>
<comment type="similarity">
    <text evidence="5">Belongs to the class I-like SAM-binding methyltransferase superfamily. TRM61 family.</text>
</comment>
<dbReference type="Pfam" id="PF08704">
    <property type="entry name" value="GCD14"/>
    <property type="match status" value="1"/>
</dbReference>
<feature type="binding site" evidence="6">
    <location>
        <position position="159"/>
    </location>
    <ligand>
        <name>S-adenosyl-L-methionine</name>
        <dbReference type="ChEBI" id="CHEBI:59789"/>
    </ligand>
</feature>
<dbReference type="EMBL" id="JAEKNQ010000060">
    <property type="protein sequence ID" value="MBJ7604613.1"/>
    <property type="molecule type" value="Genomic_DNA"/>
</dbReference>
<reference evidence="8 9" key="1">
    <citation type="submission" date="2020-10" db="EMBL/GenBank/DDBJ databases">
        <title>Ca. Dormibacterota MAGs.</title>
        <authorList>
            <person name="Montgomery K."/>
        </authorList>
    </citation>
    <scope>NUCLEOTIDE SEQUENCE [LARGE SCALE GENOMIC DNA]</scope>
    <source>
        <strain evidence="8">SC8811_S16_3</strain>
    </source>
</reference>
<dbReference type="SUPFAM" id="SSF53335">
    <property type="entry name" value="S-adenosyl-L-methionine-dependent methyltransferases"/>
    <property type="match status" value="1"/>
</dbReference>
<organism evidence="8 9">
    <name type="scientific">Candidatus Dormiibacter inghamiae</name>
    <dbReference type="NCBI Taxonomy" id="3127013"/>
    <lineage>
        <taxon>Bacteria</taxon>
        <taxon>Bacillati</taxon>
        <taxon>Candidatus Dormiibacterota</taxon>
        <taxon>Candidatus Dormibacteria</taxon>
        <taxon>Candidatus Dormibacterales</taxon>
        <taxon>Candidatus Dormibacteraceae</taxon>
        <taxon>Candidatus Dormiibacter</taxon>
    </lineage>
</organism>
<keyword evidence="2 5" id="KW-0808">Transferase</keyword>
<dbReference type="AlphaFoldDB" id="A0A934KKS7"/>
<dbReference type="PANTHER" id="PTHR12133:SF1">
    <property type="entry name" value="TRNA (ADENINE(58)-N(1))-METHYLTRANSFERASE, MITOCHONDRIAL"/>
    <property type="match status" value="1"/>
</dbReference>
<dbReference type="PROSITE" id="PS51620">
    <property type="entry name" value="SAM_TRM61"/>
    <property type="match status" value="1"/>
</dbReference>
<evidence type="ECO:0000256" key="3">
    <source>
        <dbReference type="ARBA" id="ARBA00022691"/>
    </source>
</evidence>
<dbReference type="PANTHER" id="PTHR12133">
    <property type="entry name" value="TRNA (ADENINE(58)-N(1))-METHYLTRANSFERASE"/>
    <property type="match status" value="1"/>
</dbReference>
<dbReference type="InterPro" id="IPR029063">
    <property type="entry name" value="SAM-dependent_MTases_sf"/>
</dbReference>
<sequence length="271" mass="29590">MSGELQAGDLVLLHDRAGRRYPASLKPGATLSLHSGALSHDDLIGRPDGAVVRTSRGVRLLALRPTFAERVTGRRREAQPIYPKDLGAILLHADLYPGAAVLEAGTGTGALTMAALRAVGPRGRVVSYEQREEFQSAARSAIQEVLGCLPGNLELKLGDAYEGFAERDVDRVLLDLPEPWRAAPHVAQSLRSGGVVFAHCPNVSQVQRFCDELRQVGGFGLINTVEVLERDWTVRGRSLRPAHRMVAHTGFLTFARRLAGREIFDVESERF</sequence>
<feature type="domain" description="tRNA (adenine(58)-N(1))-methyltransferase catalytic subunit TRM61 C-terminal" evidence="7">
    <location>
        <begin position="78"/>
        <end position="239"/>
    </location>
</feature>
<evidence type="ECO:0000256" key="4">
    <source>
        <dbReference type="ARBA" id="ARBA00022694"/>
    </source>
</evidence>
<keyword evidence="1 5" id="KW-0489">Methyltransferase</keyword>
<evidence type="ECO:0000313" key="8">
    <source>
        <dbReference type="EMBL" id="MBJ7604613.1"/>
    </source>
</evidence>
<evidence type="ECO:0000313" key="9">
    <source>
        <dbReference type="Proteomes" id="UP000620075"/>
    </source>
</evidence>
<comment type="function">
    <text evidence="5">Catalyzes the S-adenosyl-L-methionine-dependent formation of N(1)-methyladenine at position 58 (m1A58) in tRNA.</text>
</comment>
<feature type="binding site" evidence="6">
    <location>
        <position position="175"/>
    </location>
    <ligand>
        <name>S-adenosyl-L-methionine</name>
        <dbReference type="ChEBI" id="CHEBI:59789"/>
    </ligand>
</feature>
<name>A0A934KKS7_9BACT</name>
<dbReference type="GO" id="GO:0031515">
    <property type="term" value="C:tRNA (m1A) methyltransferase complex"/>
    <property type="evidence" value="ECO:0007669"/>
    <property type="project" value="UniProtKB-UniRule"/>
</dbReference>
<evidence type="ECO:0000256" key="1">
    <source>
        <dbReference type="ARBA" id="ARBA00022603"/>
    </source>
</evidence>
<evidence type="ECO:0000256" key="2">
    <source>
        <dbReference type="ARBA" id="ARBA00022679"/>
    </source>
</evidence>
<dbReference type="FunFam" id="3.10.330.20:FF:000003">
    <property type="entry name" value="tRNA (Adenine(58)-N(1))-methyltransferase, mitochondrial isoform X1"/>
    <property type="match status" value="1"/>
</dbReference>
<proteinExistence type="inferred from homology"/>
<dbReference type="Proteomes" id="UP000620075">
    <property type="component" value="Unassembled WGS sequence"/>
</dbReference>
<comment type="caution">
    <text evidence="8">The sequence shown here is derived from an EMBL/GenBank/DDBJ whole genome shotgun (WGS) entry which is preliminary data.</text>
</comment>
<keyword evidence="4 5" id="KW-0819">tRNA processing</keyword>
<evidence type="ECO:0000256" key="5">
    <source>
        <dbReference type="PIRNR" id="PIRNR017269"/>
    </source>
</evidence>
<comment type="catalytic activity">
    <reaction evidence="5">
        <text>adenosine(58) in tRNA + S-adenosyl-L-methionine = N(1)-methyladenosine(58) in tRNA + S-adenosyl-L-homocysteine + H(+)</text>
        <dbReference type="Rhea" id="RHEA:43152"/>
        <dbReference type="Rhea" id="RHEA-COMP:10365"/>
        <dbReference type="Rhea" id="RHEA-COMP:10366"/>
        <dbReference type="ChEBI" id="CHEBI:15378"/>
        <dbReference type="ChEBI" id="CHEBI:57856"/>
        <dbReference type="ChEBI" id="CHEBI:59789"/>
        <dbReference type="ChEBI" id="CHEBI:74411"/>
        <dbReference type="ChEBI" id="CHEBI:74491"/>
        <dbReference type="EC" id="2.1.1.220"/>
    </reaction>
</comment>
<dbReference type="CDD" id="cd02440">
    <property type="entry name" value="AdoMet_MTases"/>
    <property type="match status" value="1"/>
</dbReference>
<dbReference type="PIRSF" id="PIRSF017269">
    <property type="entry name" value="GCD14"/>
    <property type="match status" value="1"/>
</dbReference>
<gene>
    <name evidence="8" type="ORF">JF888_15770</name>
</gene>
<keyword evidence="3 5" id="KW-0949">S-adenosyl-L-methionine</keyword>
<dbReference type="InterPro" id="IPR049470">
    <property type="entry name" value="TRM61_C"/>
</dbReference>
<dbReference type="Gene3D" id="3.10.330.20">
    <property type="match status" value="1"/>
</dbReference>
<dbReference type="Pfam" id="PF14801">
    <property type="entry name" value="TrmI-like_N"/>
    <property type="match status" value="1"/>
</dbReference>
<dbReference type="InterPro" id="IPR014816">
    <property type="entry name" value="tRNA_MeTrfase_Gcd14"/>
</dbReference>
<dbReference type="GO" id="GO:0030488">
    <property type="term" value="P:tRNA methylation"/>
    <property type="evidence" value="ECO:0007669"/>
    <property type="project" value="InterPro"/>
</dbReference>
<dbReference type="GO" id="GO:0160107">
    <property type="term" value="F:tRNA (adenine(58)-N1)-methyltransferase activity"/>
    <property type="evidence" value="ECO:0007669"/>
    <property type="project" value="UniProtKB-EC"/>
</dbReference>
<feature type="binding site" evidence="6">
    <location>
        <position position="129"/>
    </location>
    <ligand>
        <name>S-adenosyl-L-methionine</name>
        <dbReference type="ChEBI" id="CHEBI:59789"/>
    </ligand>
</feature>